<protein>
    <submittedName>
        <fullName evidence="1">Uncharacterized protein</fullName>
    </submittedName>
</protein>
<evidence type="ECO:0000313" key="1">
    <source>
        <dbReference type="EMBL" id="AJD93410.1"/>
    </source>
</evidence>
<keyword evidence="2" id="KW-1185">Reference proteome</keyword>
<proteinExistence type="predicted"/>
<evidence type="ECO:0000313" key="2">
    <source>
        <dbReference type="Proteomes" id="UP000031449"/>
    </source>
</evidence>
<dbReference type="BioCyc" id="JESP1508404:G14D9-13376-MONOMER"/>
<name>A0A0B5AT79_9BACL</name>
<dbReference type="EMBL" id="CP009417">
    <property type="protein sequence ID" value="AJD93410.1"/>
    <property type="molecule type" value="Genomic_DNA"/>
</dbReference>
<geneLocation type="plasmid" evidence="2"/>
<gene>
    <name evidence="1" type="ORF">JMA_40920</name>
</gene>
<dbReference type="OrthoDB" id="9850347at2"/>
<dbReference type="KEGG" id="jeo:JMA_40920"/>
<dbReference type="HOGENOM" id="CLU_813245_0_0_9"/>
<dbReference type="AlphaFoldDB" id="A0A0B5AT79"/>
<accession>A0A0B5AT79</accession>
<organism evidence="1 2">
    <name type="scientific">Jeotgalibacillus malaysiensis</name>
    <dbReference type="NCBI Taxonomy" id="1508404"/>
    <lineage>
        <taxon>Bacteria</taxon>
        <taxon>Bacillati</taxon>
        <taxon>Bacillota</taxon>
        <taxon>Bacilli</taxon>
        <taxon>Bacillales</taxon>
        <taxon>Caryophanaceae</taxon>
        <taxon>Jeotgalibacillus</taxon>
    </lineage>
</organism>
<keyword evidence="1" id="KW-0614">Plasmid</keyword>
<reference evidence="1 2" key="1">
    <citation type="submission" date="2014-08" db="EMBL/GenBank/DDBJ databases">
        <title>Complete genome of a marine bacteria Jeotgalibacillus malaysiensis.</title>
        <authorList>
            <person name="Yaakop A.S."/>
            <person name="Chan K.-G."/>
            <person name="Goh K.M."/>
        </authorList>
    </citation>
    <scope>NUCLEOTIDE SEQUENCE [LARGE SCALE GENOMIC DNA]</scope>
    <source>
        <strain evidence="1 2">D5</strain>
        <plasmid evidence="2">Plasmid</plasmid>
    </source>
</reference>
<dbReference type="Proteomes" id="UP000031449">
    <property type="component" value="Plasmid unnamed"/>
</dbReference>
<sequence length="341" mass="39799">MNKLGTLYDSVAKMDYSLYAMPYQELKTLVVSGMTLSEEQVIRFDSQSEFFRPDSRGERALEMKKTTRIRHAEIGLEQMPFILSYQSEKERYVLLDGFNRLFGSHGTFTQDVLVKVYEDITPKDWVNIMTHANAWKGAGVAMMDRGFKLSLFEHYGIDLAISPIGDEQEEPLRYQGAFSTYFNREPFDTLLNSERFLDDARLLIQLLMTELTFHNKTKKVDEWIKSDEYDMKRYAHSFEQLKIILVLVLGSIRRKEIREGWTQAKLSMEDVLAFYQREDLQKHFVKATQMQVSGHIENYIKKHLKVEVESFLMEKMGHAYTPPAPKEKTVTGSFKITDDMV</sequence>